<evidence type="ECO:0000313" key="6">
    <source>
        <dbReference type="Proteomes" id="UP001500957"/>
    </source>
</evidence>
<dbReference type="Gene3D" id="3.30.70.1880">
    <property type="entry name" value="Protein of unknown function DUF881"/>
    <property type="match status" value="1"/>
</dbReference>
<evidence type="ECO:0000256" key="1">
    <source>
        <dbReference type="ARBA" id="ARBA00009108"/>
    </source>
</evidence>
<dbReference type="PANTHER" id="PTHR37313">
    <property type="entry name" value="UPF0749 PROTEIN RV1825"/>
    <property type="match status" value="1"/>
</dbReference>
<evidence type="ECO:0000256" key="4">
    <source>
        <dbReference type="SAM" id="Phobius"/>
    </source>
</evidence>
<dbReference type="EMBL" id="BAAAHE010000040">
    <property type="protein sequence ID" value="GAA0631409.1"/>
    <property type="molecule type" value="Genomic_DNA"/>
</dbReference>
<name>A0ABP3SBA9_9ACTN</name>
<proteinExistence type="inferred from homology"/>
<dbReference type="Pfam" id="PF05949">
    <property type="entry name" value="DUF881"/>
    <property type="match status" value="1"/>
</dbReference>
<feature type="region of interest" description="Disordered" evidence="3">
    <location>
        <begin position="289"/>
        <end position="337"/>
    </location>
</feature>
<keyword evidence="6" id="KW-1185">Reference proteome</keyword>
<feature type="transmembrane region" description="Helical" evidence="4">
    <location>
        <begin position="59"/>
        <end position="78"/>
    </location>
</feature>
<evidence type="ECO:0000313" key="5">
    <source>
        <dbReference type="EMBL" id="GAA0631409.1"/>
    </source>
</evidence>
<comment type="caution">
    <text evidence="5">The sequence shown here is derived from an EMBL/GenBank/DDBJ whole genome shotgun (WGS) entry which is preliminary data.</text>
</comment>
<comment type="similarity">
    <text evidence="1">Belongs to the UPF0749 family.</text>
</comment>
<keyword evidence="4" id="KW-0472">Membrane</keyword>
<protein>
    <submittedName>
        <fullName evidence="5">DUF881 domain-containing protein</fullName>
    </submittedName>
</protein>
<feature type="compositionally biased region" description="Low complexity" evidence="3">
    <location>
        <begin position="318"/>
        <end position="337"/>
    </location>
</feature>
<reference evidence="6" key="1">
    <citation type="journal article" date="2019" name="Int. J. Syst. Evol. Microbiol.">
        <title>The Global Catalogue of Microorganisms (GCM) 10K type strain sequencing project: providing services to taxonomists for standard genome sequencing and annotation.</title>
        <authorList>
            <consortium name="The Broad Institute Genomics Platform"/>
            <consortium name="The Broad Institute Genome Sequencing Center for Infectious Disease"/>
            <person name="Wu L."/>
            <person name="Ma J."/>
        </authorList>
    </citation>
    <scope>NUCLEOTIDE SEQUENCE [LARGE SCALE GENOMIC DNA]</scope>
    <source>
        <strain evidence="6">JCM 10671</strain>
    </source>
</reference>
<evidence type="ECO:0000256" key="2">
    <source>
        <dbReference type="SAM" id="Coils"/>
    </source>
</evidence>
<dbReference type="RefSeq" id="WP_344607888.1">
    <property type="nucleotide sequence ID" value="NZ_BAAAHE010000040.1"/>
</dbReference>
<dbReference type="Proteomes" id="UP001500957">
    <property type="component" value="Unassembled WGS sequence"/>
</dbReference>
<organism evidence="5 6">
    <name type="scientific">Sporichthya brevicatena</name>
    <dbReference type="NCBI Taxonomy" id="171442"/>
    <lineage>
        <taxon>Bacteria</taxon>
        <taxon>Bacillati</taxon>
        <taxon>Actinomycetota</taxon>
        <taxon>Actinomycetes</taxon>
        <taxon>Sporichthyales</taxon>
        <taxon>Sporichthyaceae</taxon>
        <taxon>Sporichthya</taxon>
    </lineage>
</organism>
<feature type="compositionally biased region" description="Low complexity" evidence="3">
    <location>
        <begin position="289"/>
        <end position="301"/>
    </location>
</feature>
<keyword evidence="4" id="KW-0812">Transmembrane</keyword>
<feature type="coiled-coil region" evidence="2">
    <location>
        <begin position="92"/>
        <end position="119"/>
    </location>
</feature>
<dbReference type="PANTHER" id="PTHR37313:SF1">
    <property type="entry name" value="UPF0749 PROTEIN RV1823"/>
    <property type="match status" value="1"/>
</dbReference>
<accession>A0ABP3SBA9</accession>
<dbReference type="InterPro" id="IPR010273">
    <property type="entry name" value="DUF881"/>
</dbReference>
<evidence type="ECO:0000256" key="3">
    <source>
        <dbReference type="SAM" id="MobiDB-lite"/>
    </source>
</evidence>
<sequence length="337" mass="34412">MNDASTRRPDASMSLLSDLMSNTLDEGYRREAARRAAVAAAGLSDQPVRSGPGRSGRRAGVALVVVLAFAGLVLTVAAQQTRANAPAVAQARNELIERVRAETEQADDLYDRLVALRSEVDGLRDVALAATSAGSAARSDLERLSALAGVTAVRGPGIKVVVDDAPSANLRSGTGRVLDTDLQRLLNGLWAAGAEAISVNGQRLTQLTAVRSAGDAILVAYRPLSPPYVVLAIGNPNDLEVDFVDGPGGRWFHTLAGFGIRFTVTTEKDLRLPGATGVTLRNAVLATSGATTGATTDATTTPTPPPTPGATPAPTPGPTSGATPGPSPVPTATGAAS</sequence>
<keyword evidence="2" id="KW-0175">Coiled coil</keyword>
<gene>
    <name evidence="5" type="ORF">GCM10009547_39150</name>
</gene>
<keyword evidence="4" id="KW-1133">Transmembrane helix</keyword>
<feature type="compositionally biased region" description="Pro residues" evidence="3">
    <location>
        <begin position="302"/>
        <end position="317"/>
    </location>
</feature>